<dbReference type="GO" id="GO:0005737">
    <property type="term" value="C:cytoplasm"/>
    <property type="evidence" value="ECO:0007669"/>
    <property type="project" value="TreeGrafter"/>
</dbReference>
<dbReference type="Gene3D" id="3.40.50.1580">
    <property type="entry name" value="Nucleoside phosphorylase domain"/>
    <property type="match status" value="1"/>
</dbReference>
<evidence type="ECO:0000259" key="9">
    <source>
        <dbReference type="Pfam" id="PF01048"/>
    </source>
</evidence>
<dbReference type="AlphaFoldDB" id="A0A923E7L6"/>
<dbReference type="PANTHER" id="PTHR11904:SF9">
    <property type="entry name" value="PURINE NUCLEOSIDE PHOSPHORYLASE-RELATED"/>
    <property type="match status" value="1"/>
</dbReference>
<gene>
    <name evidence="10" type="ORF">HD592_001606</name>
</gene>
<keyword evidence="5 10" id="KW-0328">Glycosyltransferase</keyword>
<comment type="pathway">
    <text evidence="2">Purine metabolism; purine nucleoside salvage.</text>
</comment>
<dbReference type="CDD" id="cd09009">
    <property type="entry name" value="PNP-EcPNPII_like"/>
    <property type="match status" value="1"/>
</dbReference>
<dbReference type="Pfam" id="PF01048">
    <property type="entry name" value="PNP_UDP_1"/>
    <property type="match status" value="1"/>
</dbReference>
<evidence type="ECO:0000313" key="10">
    <source>
        <dbReference type="EMBL" id="MBB6335041.1"/>
    </source>
</evidence>
<evidence type="ECO:0000256" key="8">
    <source>
        <dbReference type="ARBA" id="ARBA00048556"/>
    </source>
</evidence>
<accession>A0A923E7L6</accession>
<dbReference type="EC" id="2.4.2.1" evidence="4"/>
<evidence type="ECO:0000256" key="6">
    <source>
        <dbReference type="ARBA" id="ARBA00022679"/>
    </source>
</evidence>
<comment type="function">
    <text evidence="1">The purine nucleoside phosphorylases catalyze the phosphorolytic breakdown of the N-glycosidic bond in the beta-(deoxy)ribonucleoside molecules, with the formation of the corresponding free purine bases and pentose-1-phosphate. Cleaves guanosine, inosine, 2'-deoxyguanosine and 2'-deoxyinosine.</text>
</comment>
<dbReference type="EMBL" id="JACHMK010000001">
    <property type="protein sequence ID" value="MBB6335041.1"/>
    <property type="molecule type" value="Genomic_DNA"/>
</dbReference>
<sequence>MTADPRFAEALLDERTREGAARLAELTGADRHDALVVLGSGLAGSLDSAERWGEAVARMRLSDLPGVLAPVADGHLDELRSYDIDGRRVLVALGRTHLYEGAAPAQVTALARIAVAAGIDRAVLANANGCLRDWELGDVMAIRDHVNLSGSSPFDGPLFTDVMGTWDPGFTALLEGVCERSGSYAILRGPEYQTMAETRILAALGIDCVGMSTIMEAICLHGLGIRVAGMSVVSDLSFAEAPTDPGAVVEAAARAGETVRIGIETVLAAD</sequence>
<dbReference type="InterPro" id="IPR011268">
    <property type="entry name" value="Purine_phosphorylase"/>
</dbReference>
<name>A0A923E7L6_9ACTO</name>
<evidence type="ECO:0000256" key="1">
    <source>
        <dbReference type="ARBA" id="ARBA00002678"/>
    </source>
</evidence>
<evidence type="ECO:0000313" key="11">
    <source>
        <dbReference type="Proteomes" id="UP000617426"/>
    </source>
</evidence>
<dbReference type="GO" id="GO:0004731">
    <property type="term" value="F:purine-nucleoside phosphorylase activity"/>
    <property type="evidence" value="ECO:0007669"/>
    <property type="project" value="UniProtKB-EC"/>
</dbReference>
<evidence type="ECO:0000256" key="5">
    <source>
        <dbReference type="ARBA" id="ARBA00022676"/>
    </source>
</evidence>
<reference evidence="10" key="1">
    <citation type="submission" date="2020-08" db="EMBL/GenBank/DDBJ databases">
        <title>Sequencing the genomes of 1000 actinobacteria strains.</title>
        <authorList>
            <person name="Klenk H.-P."/>
        </authorList>
    </citation>
    <scope>NUCLEOTIDE SEQUENCE</scope>
    <source>
        <strain evidence="10">DSM 10695</strain>
    </source>
</reference>
<keyword evidence="11" id="KW-1185">Reference proteome</keyword>
<dbReference type="InterPro" id="IPR035994">
    <property type="entry name" value="Nucleoside_phosphorylase_sf"/>
</dbReference>
<dbReference type="InterPro" id="IPR000845">
    <property type="entry name" value="Nucleoside_phosphorylase_d"/>
</dbReference>
<protein>
    <recommendedName>
        <fullName evidence="4">purine-nucleoside phosphorylase</fullName>
        <ecNumber evidence="4">2.4.2.1</ecNumber>
    </recommendedName>
    <alternativeName>
        <fullName evidence="7">Inosine-guanosine phosphorylase</fullName>
    </alternativeName>
</protein>
<evidence type="ECO:0000256" key="7">
    <source>
        <dbReference type="ARBA" id="ARBA00031036"/>
    </source>
</evidence>
<keyword evidence="6 10" id="KW-0808">Transferase</keyword>
<dbReference type="PANTHER" id="PTHR11904">
    <property type="entry name" value="METHYLTHIOADENOSINE/PURINE NUCLEOSIDE PHOSPHORYLASE"/>
    <property type="match status" value="1"/>
</dbReference>
<comment type="caution">
    <text evidence="10">The sequence shown here is derived from an EMBL/GenBank/DDBJ whole genome shotgun (WGS) entry which is preliminary data.</text>
</comment>
<comment type="catalytic activity">
    <reaction evidence="8">
        <text>a purine 2'-deoxy-D-ribonucleoside + phosphate = a purine nucleobase + 2-deoxy-alpha-D-ribose 1-phosphate</text>
        <dbReference type="Rhea" id="RHEA:36431"/>
        <dbReference type="ChEBI" id="CHEBI:26386"/>
        <dbReference type="ChEBI" id="CHEBI:43474"/>
        <dbReference type="ChEBI" id="CHEBI:57259"/>
        <dbReference type="ChEBI" id="CHEBI:142361"/>
        <dbReference type="EC" id="2.4.2.1"/>
    </reaction>
</comment>
<organism evidence="10 11">
    <name type="scientific">Schaalia hyovaginalis</name>
    <dbReference type="NCBI Taxonomy" id="29316"/>
    <lineage>
        <taxon>Bacteria</taxon>
        <taxon>Bacillati</taxon>
        <taxon>Actinomycetota</taxon>
        <taxon>Actinomycetes</taxon>
        <taxon>Actinomycetales</taxon>
        <taxon>Actinomycetaceae</taxon>
        <taxon>Schaalia</taxon>
    </lineage>
</organism>
<dbReference type="RefSeq" id="WP_184453176.1">
    <property type="nucleotide sequence ID" value="NZ_JACHMK010000001.1"/>
</dbReference>
<evidence type="ECO:0000256" key="4">
    <source>
        <dbReference type="ARBA" id="ARBA00011886"/>
    </source>
</evidence>
<dbReference type="Proteomes" id="UP000617426">
    <property type="component" value="Unassembled WGS sequence"/>
</dbReference>
<comment type="similarity">
    <text evidence="3">Belongs to the PNP/MTAP phosphorylase family.</text>
</comment>
<proteinExistence type="inferred from homology"/>
<feature type="domain" description="Nucleoside phosphorylase" evidence="9">
    <location>
        <begin position="70"/>
        <end position="263"/>
    </location>
</feature>
<dbReference type="SUPFAM" id="SSF53167">
    <property type="entry name" value="Purine and uridine phosphorylases"/>
    <property type="match status" value="1"/>
</dbReference>
<evidence type="ECO:0000256" key="2">
    <source>
        <dbReference type="ARBA" id="ARBA00005058"/>
    </source>
</evidence>
<dbReference type="GO" id="GO:0009116">
    <property type="term" value="P:nucleoside metabolic process"/>
    <property type="evidence" value="ECO:0007669"/>
    <property type="project" value="InterPro"/>
</dbReference>
<evidence type="ECO:0000256" key="3">
    <source>
        <dbReference type="ARBA" id="ARBA00006751"/>
    </source>
</evidence>